<evidence type="ECO:0000256" key="2">
    <source>
        <dbReference type="ARBA" id="ARBA00022801"/>
    </source>
</evidence>
<sequence length="206" mass="22415">MNNNLTPPSHISASHTAMLLPQEVMSEIESWNDVPHTGHTTHSAADYAGYVRQVGEDALFKGRKDTHLTASAIVLSEDLSQTLLVFHKKALMWLQPGGHLEKGDSSVREAALREAREETGVREFVSVIPTPADINVHQLGGGFSVCREHWDIGFAVLASAQAHLQISNESAGLRWFAVDALPEDTDVAPRVAAAISAVRRYTSTRA</sequence>
<proteinExistence type="inferred from homology"/>
<keyword evidence="5" id="KW-1185">Reference proteome</keyword>
<dbReference type="SUPFAM" id="SSF55811">
    <property type="entry name" value="Nudix"/>
    <property type="match status" value="1"/>
</dbReference>
<evidence type="ECO:0000256" key="1">
    <source>
        <dbReference type="ARBA" id="ARBA00005582"/>
    </source>
</evidence>
<dbReference type="InterPro" id="IPR020476">
    <property type="entry name" value="Nudix_hydrolase"/>
</dbReference>
<organism evidence="4 5">
    <name type="scientific">Arcanobacterium canis</name>
    <dbReference type="NCBI Taxonomy" id="999183"/>
    <lineage>
        <taxon>Bacteria</taxon>
        <taxon>Bacillati</taxon>
        <taxon>Actinomycetota</taxon>
        <taxon>Actinomycetes</taxon>
        <taxon>Actinomycetales</taxon>
        <taxon>Actinomycetaceae</taxon>
        <taxon>Arcanobacterium</taxon>
    </lineage>
</organism>
<evidence type="ECO:0000313" key="5">
    <source>
        <dbReference type="Proteomes" id="UP001215216"/>
    </source>
</evidence>
<dbReference type="CDD" id="cd03674">
    <property type="entry name" value="NUDIX_Hydrolase"/>
    <property type="match status" value="1"/>
</dbReference>
<dbReference type="EMBL" id="CP121208">
    <property type="protein sequence ID" value="WFM83198.1"/>
    <property type="molecule type" value="Genomic_DNA"/>
</dbReference>
<comment type="similarity">
    <text evidence="1">Belongs to the Nudix hydrolase family.</text>
</comment>
<dbReference type="InterPro" id="IPR015797">
    <property type="entry name" value="NUDIX_hydrolase-like_dom_sf"/>
</dbReference>
<protein>
    <submittedName>
        <fullName evidence="4">NUDIX domain-containing protein</fullName>
    </submittedName>
</protein>
<dbReference type="RefSeq" id="WP_278012623.1">
    <property type="nucleotide sequence ID" value="NZ_CP121208.1"/>
</dbReference>
<feature type="domain" description="Nudix hydrolase" evidence="3">
    <location>
        <begin position="65"/>
        <end position="198"/>
    </location>
</feature>
<dbReference type="PROSITE" id="PS51462">
    <property type="entry name" value="NUDIX"/>
    <property type="match status" value="1"/>
</dbReference>
<keyword evidence="2" id="KW-0378">Hydrolase</keyword>
<gene>
    <name evidence="4" type="ORF">P7079_07345</name>
</gene>
<evidence type="ECO:0000259" key="3">
    <source>
        <dbReference type="PROSITE" id="PS51462"/>
    </source>
</evidence>
<dbReference type="Pfam" id="PF00293">
    <property type="entry name" value="NUDIX"/>
    <property type="match status" value="1"/>
</dbReference>
<dbReference type="Gene3D" id="3.90.79.10">
    <property type="entry name" value="Nucleoside Triphosphate Pyrophosphohydrolase"/>
    <property type="match status" value="1"/>
</dbReference>
<evidence type="ECO:0000313" key="4">
    <source>
        <dbReference type="EMBL" id="WFM83198.1"/>
    </source>
</evidence>
<dbReference type="InterPro" id="IPR000086">
    <property type="entry name" value="NUDIX_hydrolase_dom"/>
</dbReference>
<name>A0ABY8FXF5_9ACTO</name>
<dbReference type="PANTHER" id="PTHR43736">
    <property type="entry name" value="ADP-RIBOSE PYROPHOSPHATASE"/>
    <property type="match status" value="1"/>
</dbReference>
<dbReference type="PANTHER" id="PTHR43736:SF1">
    <property type="entry name" value="DIHYDRONEOPTERIN TRIPHOSPHATE DIPHOSPHATASE"/>
    <property type="match status" value="1"/>
</dbReference>
<dbReference type="PRINTS" id="PR00502">
    <property type="entry name" value="NUDIXFAMILY"/>
</dbReference>
<reference evidence="4 5" key="1">
    <citation type="submission" date="2023-03" db="EMBL/GenBank/DDBJ databases">
        <title>Complete genome of Arcanobacterium canis strain DSM 25104 isolated in 2010 from a canine otitis externa in Germany.</title>
        <authorList>
            <person name="Borowiak M."/>
            <person name="Kreitlow A."/>
            <person name="Malorny B."/>
            <person name="Laemmler C."/>
            <person name="Prenger-Berninghoff E."/>
            <person name="Ploetz M."/>
            <person name="Abdulmawjood A."/>
        </authorList>
    </citation>
    <scope>NUCLEOTIDE SEQUENCE [LARGE SCALE GENOMIC DNA]</scope>
    <source>
        <strain evidence="4 5">DSM 25104</strain>
    </source>
</reference>
<dbReference type="Proteomes" id="UP001215216">
    <property type="component" value="Chromosome"/>
</dbReference>
<accession>A0ABY8FXF5</accession>